<dbReference type="Proteomes" id="UP000824540">
    <property type="component" value="Unassembled WGS sequence"/>
</dbReference>
<accession>A0A8T2ND07</accession>
<protein>
    <submittedName>
        <fullName evidence="1">Uncharacterized protein</fullName>
    </submittedName>
</protein>
<reference evidence="1" key="1">
    <citation type="thesis" date="2021" institute="BYU ScholarsArchive" country="Provo, UT, USA">
        <title>Applications of and Algorithms for Genome Assembly and Genomic Analyses with an Emphasis on Marine Teleosts.</title>
        <authorList>
            <person name="Pickett B.D."/>
        </authorList>
    </citation>
    <scope>NUCLEOTIDE SEQUENCE</scope>
    <source>
        <strain evidence="1">HI-2016</strain>
    </source>
</reference>
<organism evidence="1 2">
    <name type="scientific">Albula glossodonta</name>
    <name type="common">roundjaw bonefish</name>
    <dbReference type="NCBI Taxonomy" id="121402"/>
    <lineage>
        <taxon>Eukaryota</taxon>
        <taxon>Metazoa</taxon>
        <taxon>Chordata</taxon>
        <taxon>Craniata</taxon>
        <taxon>Vertebrata</taxon>
        <taxon>Euteleostomi</taxon>
        <taxon>Actinopterygii</taxon>
        <taxon>Neopterygii</taxon>
        <taxon>Teleostei</taxon>
        <taxon>Albuliformes</taxon>
        <taxon>Albulidae</taxon>
        <taxon>Albula</taxon>
    </lineage>
</organism>
<evidence type="ECO:0000313" key="1">
    <source>
        <dbReference type="EMBL" id="KAG9337160.1"/>
    </source>
</evidence>
<name>A0A8T2ND07_9TELE</name>
<comment type="caution">
    <text evidence="1">The sequence shown here is derived from an EMBL/GenBank/DDBJ whole genome shotgun (WGS) entry which is preliminary data.</text>
</comment>
<gene>
    <name evidence="1" type="ORF">JZ751_029751</name>
</gene>
<sequence>MFVCAVKTESVSLRMVGVPHSPRRCAAHFQLTVPASGQHPAMRIQLLSEATSSLSRRAPLFAGESPPVLLNGDDSSHFDRLITRRLPFRTGDETKNRYRAAQLPKLAGIAGEQDGPTEFLDHLLTGIEDICGHYGHHHWKDK</sequence>
<dbReference type="EMBL" id="JAFBMS010000094">
    <property type="protein sequence ID" value="KAG9337160.1"/>
    <property type="molecule type" value="Genomic_DNA"/>
</dbReference>
<proteinExistence type="predicted"/>
<dbReference type="AlphaFoldDB" id="A0A8T2ND07"/>
<keyword evidence="2" id="KW-1185">Reference proteome</keyword>
<dbReference type="Gene3D" id="6.10.250.1040">
    <property type="match status" value="1"/>
</dbReference>
<evidence type="ECO:0000313" key="2">
    <source>
        <dbReference type="Proteomes" id="UP000824540"/>
    </source>
</evidence>